<evidence type="ECO:0000256" key="5">
    <source>
        <dbReference type="ARBA" id="ARBA00022764"/>
    </source>
</evidence>
<feature type="binding site" description="axial binding residue" evidence="9">
    <location>
        <position position="192"/>
    </location>
    <ligand>
        <name>heme c</name>
        <dbReference type="ChEBI" id="CHEBI:61717"/>
        <label>2</label>
    </ligand>
    <ligandPart>
        <name>Fe</name>
        <dbReference type="ChEBI" id="CHEBI:18248"/>
    </ligandPart>
</feature>
<comment type="caution">
    <text evidence="12">The sequence shown here is derived from an EMBL/GenBank/DDBJ whole genome shotgun (WGS) entry which is preliminary data.</text>
</comment>
<dbReference type="Proteomes" id="UP000469421">
    <property type="component" value="Unassembled WGS sequence"/>
</dbReference>
<keyword evidence="2" id="KW-0813">Transport</keyword>
<accession>A0A6N7LRS1</accession>
<keyword evidence="4 9" id="KW-0479">Metal-binding</keyword>
<sequence>MKFVKLFVLMAAAAVTTPALAAGDADAGEAKAAPCAACHGQGGNASIPTYPKLAGQGEEYLVKQLQDFKSGARNNAIMAGQVANMSEQDMQDIAAYYAKQTAEAGQANPDLVAQGERLYRGGDMTNNVPACSGCHGPAGQGIDAAKYPHLAGQNAQYVEDQLKAFRAAGRNDLGDNIIKRTNDGSADEPGMMQTIAAEMSDIQIKAVASFISGLSK</sequence>
<dbReference type="InterPro" id="IPR024167">
    <property type="entry name" value="Cytochrome_c4-like"/>
</dbReference>
<feature type="chain" id="PRO_5026921133" evidence="10">
    <location>
        <begin position="22"/>
        <end position="216"/>
    </location>
</feature>
<keyword evidence="10" id="KW-0732">Signal</keyword>
<comment type="subcellular location">
    <subcellularLocation>
        <location evidence="1">Periplasm</location>
    </subcellularLocation>
</comment>
<feature type="binding site" description="covalent" evidence="8">
    <location>
        <position position="35"/>
    </location>
    <ligand>
        <name>heme c</name>
        <dbReference type="ChEBI" id="CHEBI:61717"/>
        <label>1</label>
    </ligand>
</feature>
<dbReference type="InterPro" id="IPR009056">
    <property type="entry name" value="Cyt_c-like_dom"/>
</dbReference>
<evidence type="ECO:0000313" key="12">
    <source>
        <dbReference type="EMBL" id="MQX51966.1"/>
    </source>
</evidence>
<feature type="domain" description="Cytochrome c" evidence="11">
    <location>
        <begin position="23"/>
        <end position="101"/>
    </location>
</feature>
<protein>
    <submittedName>
        <fullName evidence="12">C-type cytochrome</fullName>
    </submittedName>
</protein>
<comment type="PTM">
    <text evidence="8">Binds 2 heme c groups covalently per subunit.</text>
</comment>
<dbReference type="GO" id="GO:0009055">
    <property type="term" value="F:electron transfer activity"/>
    <property type="evidence" value="ECO:0007669"/>
    <property type="project" value="InterPro"/>
</dbReference>
<feature type="binding site" description="axial binding residue" evidence="9">
    <location>
        <position position="39"/>
    </location>
    <ligand>
        <name>heme c</name>
        <dbReference type="ChEBI" id="CHEBI:61717"/>
        <label>1</label>
    </ligand>
    <ligandPart>
        <name>Fe</name>
        <dbReference type="ChEBI" id="CHEBI:18248"/>
    </ligandPart>
</feature>
<evidence type="ECO:0000256" key="3">
    <source>
        <dbReference type="ARBA" id="ARBA00022617"/>
    </source>
</evidence>
<dbReference type="EMBL" id="WIRE01000001">
    <property type="protein sequence ID" value="MQX51966.1"/>
    <property type="molecule type" value="Genomic_DNA"/>
</dbReference>
<evidence type="ECO:0000256" key="9">
    <source>
        <dbReference type="PIRSR" id="PIRSR000005-2"/>
    </source>
</evidence>
<feature type="domain" description="Cytochrome c" evidence="11">
    <location>
        <begin position="110"/>
        <end position="215"/>
    </location>
</feature>
<dbReference type="InterPro" id="IPR036909">
    <property type="entry name" value="Cyt_c-like_dom_sf"/>
</dbReference>
<evidence type="ECO:0000256" key="6">
    <source>
        <dbReference type="ARBA" id="ARBA00022982"/>
    </source>
</evidence>
<keyword evidence="3 8" id="KW-0349">Heme</keyword>
<evidence type="ECO:0000259" key="11">
    <source>
        <dbReference type="PROSITE" id="PS51007"/>
    </source>
</evidence>
<evidence type="ECO:0000256" key="4">
    <source>
        <dbReference type="ARBA" id="ARBA00022723"/>
    </source>
</evidence>
<evidence type="ECO:0000256" key="8">
    <source>
        <dbReference type="PIRSR" id="PIRSR000005-1"/>
    </source>
</evidence>
<keyword evidence="13" id="KW-1185">Reference proteome</keyword>
<gene>
    <name evidence="12" type="ORF">GFN93_01810</name>
</gene>
<dbReference type="Gene3D" id="1.10.760.10">
    <property type="entry name" value="Cytochrome c-like domain"/>
    <property type="match status" value="2"/>
</dbReference>
<proteinExistence type="predicted"/>
<evidence type="ECO:0000256" key="2">
    <source>
        <dbReference type="ARBA" id="ARBA00022448"/>
    </source>
</evidence>
<keyword evidence="6" id="KW-0249">Electron transport</keyword>
<dbReference type="GO" id="GO:0005506">
    <property type="term" value="F:iron ion binding"/>
    <property type="evidence" value="ECO:0007669"/>
    <property type="project" value="InterPro"/>
</dbReference>
<dbReference type="Pfam" id="PF00034">
    <property type="entry name" value="Cytochrom_C"/>
    <property type="match status" value="2"/>
</dbReference>
<feature type="signal peptide" evidence="10">
    <location>
        <begin position="1"/>
        <end position="21"/>
    </location>
</feature>
<evidence type="ECO:0000256" key="7">
    <source>
        <dbReference type="ARBA" id="ARBA00023004"/>
    </source>
</evidence>
<reference evidence="12 13" key="1">
    <citation type="submission" date="2019-10" db="EMBL/GenBank/DDBJ databases">
        <title>Alcanivorax sp.PA15-N-34 draft genome sequence.</title>
        <authorList>
            <person name="Liao X."/>
            <person name="Shao Z."/>
        </authorList>
    </citation>
    <scope>NUCLEOTIDE SEQUENCE [LARGE SCALE GENOMIC DNA]</scope>
    <source>
        <strain evidence="12 13">PA15-N-34</strain>
    </source>
</reference>
<feature type="binding site" description="covalent" evidence="8">
    <location>
        <position position="38"/>
    </location>
    <ligand>
        <name>heme c</name>
        <dbReference type="ChEBI" id="CHEBI:61717"/>
        <label>1</label>
    </ligand>
</feature>
<dbReference type="PANTHER" id="PTHR33751:SF9">
    <property type="entry name" value="CYTOCHROME C4"/>
    <property type="match status" value="1"/>
</dbReference>
<feature type="binding site" description="covalent" evidence="8">
    <location>
        <position position="131"/>
    </location>
    <ligand>
        <name>heme c</name>
        <dbReference type="ChEBI" id="CHEBI:61717"/>
        <label>2</label>
    </ligand>
</feature>
<dbReference type="InterPro" id="IPR050597">
    <property type="entry name" value="Cytochrome_c_Oxidase_Subunit"/>
</dbReference>
<dbReference type="SUPFAM" id="SSF46626">
    <property type="entry name" value="Cytochrome c"/>
    <property type="match status" value="2"/>
</dbReference>
<organism evidence="12 13">
    <name type="scientific">Alcanivorax sediminis</name>
    <dbReference type="NCBI Taxonomy" id="2663008"/>
    <lineage>
        <taxon>Bacteria</taxon>
        <taxon>Pseudomonadati</taxon>
        <taxon>Pseudomonadota</taxon>
        <taxon>Gammaproteobacteria</taxon>
        <taxon>Oceanospirillales</taxon>
        <taxon>Alcanivoracaceae</taxon>
        <taxon>Alcanivorax</taxon>
    </lineage>
</organism>
<evidence type="ECO:0000256" key="10">
    <source>
        <dbReference type="SAM" id="SignalP"/>
    </source>
</evidence>
<feature type="binding site" description="axial binding residue" evidence="9">
    <location>
        <position position="135"/>
    </location>
    <ligand>
        <name>heme c</name>
        <dbReference type="ChEBI" id="CHEBI:61717"/>
        <label>2</label>
    </ligand>
    <ligandPart>
        <name>Fe</name>
        <dbReference type="ChEBI" id="CHEBI:18248"/>
    </ligandPart>
</feature>
<dbReference type="PROSITE" id="PS51007">
    <property type="entry name" value="CYTC"/>
    <property type="match status" value="2"/>
</dbReference>
<dbReference type="GO" id="GO:0020037">
    <property type="term" value="F:heme binding"/>
    <property type="evidence" value="ECO:0007669"/>
    <property type="project" value="InterPro"/>
</dbReference>
<keyword evidence="7 9" id="KW-0408">Iron</keyword>
<name>A0A6N7LRS1_9GAMM</name>
<feature type="binding site" description="covalent" evidence="8">
    <location>
        <position position="134"/>
    </location>
    <ligand>
        <name>heme c</name>
        <dbReference type="ChEBI" id="CHEBI:61717"/>
        <label>2</label>
    </ligand>
</feature>
<dbReference type="AlphaFoldDB" id="A0A6N7LRS1"/>
<dbReference type="RefSeq" id="WP_153498724.1">
    <property type="nucleotide sequence ID" value="NZ_WIRE01000001.1"/>
</dbReference>
<keyword evidence="5" id="KW-0574">Periplasm</keyword>
<dbReference type="GO" id="GO:0042597">
    <property type="term" value="C:periplasmic space"/>
    <property type="evidence" value="ECO:0007669"/>
    <property type="project" value="UniProtKB-SubCell"/>
</dbReference>
<dbReference type="PANTHER" id="PTHR33751">
    <property type="entry name" value="CBB3-TYPE CYTOCHROME C OXIDASE SUBUNIT FIXP"/>
    <property type="match status" value="1"/>
</dbReference>
<evidence type="ECO:0000256" key="1">
    <source>
        <dbReference type="ARBA" id="ARBA00004418"/>
    </source>
</evidence>
<feature type="binding site" description="axial binding residue" evidence="9">
    <location>
        <position position="78"/>
    </location>
    <ligand>
        <name>heme c</name>
        <dbReference type="ChEBI" id="CHEBI:61717"/>
        <label>1</label>
    </ligand>
    <ligandPart>
        <name>Fe</name>
        <dbReference type="ChEBI" id="CHEBI:18248"/>
    </ligandPart>
</feature>
<dbReference type="PIRSF" id="PIRSF000005">
    <property type="entry name" value="Cytochrome_c4"/>
    <property type="match status" value="1"/>
</dbReference>
<evidence type="ECO:0000313" key="13">
    <source>
        <dbReference type="Proteomes" id="UP000469421"/>
    </source>
</evidence>